<organism evidence="3 4">
    <name type="scientific">Winogradskya humida</name>
    <dbReference type="NCBI Taxonomy" id="113566"/>
    <lineage>
        <taxon>Bacteria</taxon>
        <taxon>Bacillati</taxon>
        <taxon>Actinomycetota</taxon>
        <taxon>Actinomycetes</taxon>
        <taxon>Micromonosporales</taxon>
        <taxon>Micromonosporaceae</taxon>
        <taxon>Winogradskya</taxon>
    </lineage>
</organism>
<dbReference type="EMBL" id="BOMN01000125">
    <property type="protein sequence ID" value="GIE25677.1"/>
    <property type="molecule type" value="Genomic_DNA"/>
</dbReference>
<dbReference type="Proteomes" id="UP000603200">
    <property type="component" value="Unassembled WGS sequence"/>
</dbReference>
<feature type="compositionally biased region" description="Basic and acidic residues" evidence="1">
    <location>
        <begin position="243"/>
        <end position="256"/>
    </location>
</feature>
<feature type="compositionally biased region" description="Pro residues" evidence="1">
    <location>
        <begin position="222"/>
        <end position="242"/>
    </location>
</feature>
<feature type="transmembrane region" description="Helical" evidence="2">
    <location>
        <begin position="74"/>
        <end position="98"/>
    </location>
</feature>
<keyword evidence="4" id="KW-1185">Reference proteome</keyword>
<dbReference type="InterPro" id="IPR001646">
    <property type="entry name" value="5peptide_repeat"/>
</dbReference>
<feature type="transmembrane region" description="Helical" evidence="2">
    <location>
        <begin position="118"/>
        <end position="139"/>
    </location>
</feature>
<name>A0ABQ4A4B5_9ACTN</name>
<sequence length="574" mass="61768">MGALTAVLIVGGAVVEFQPWSWPWEAMWAGVRSHVGLLALGAGAGLGSARAIARFRAHRHSARGSGESERHTPWVVSYPGIATMVATVTGLGIVALVVMLQVAATAVESERPRLQVDAIKYGLGVFAGAGAVAALLLGIRRQQHLERAQEHVERAQRHTEADASERRVTDIYTKAVEQLGSADAAVRLGSLYALQRVAEDNPKQQQPIADVLCAYLRMPFTPPSAAPDPPSSAAPDPLGPDPVRPDSGRPDADAGRDPYQELQVRLTAQKILTEHIRPGREVERGNRAAGGGAFWPEMDLDLTGARLVDWDMAGARVRSAVFRNATWAGAARFDDAVFDDVATFSGATFHDDALFRAAVFRRNALFGNTTFKADCRFENASFRGAAAFGSTRFNVARFIATTFAAGSRFSGASFAGGARFEAAVFDHLTRFDDATFSGTARFSDATFRAITVFKGVQFRRTALFRGVTFLENVTFSGAHFFDSAGFSATRFEKKTLFDGTTFARNARFHSVIFAGDATFILGQSAEGTHISRACALDGALVITRDKRDDRWPPGWAVAAGDADGLGRLQRAPVL</sequence>
<keyword evidence="2" id="KW-0472">Membrane</keyword>
<evidence type="ECO:0008006" key="5">
    <source>
        <dbReference type="Google" id="ProtNLM"/>
    </source>
</evidence>
<protein>
    <recommendedName>
        <fullName evidence="5">Pentapeptide repeat protein</fullName>
    </recommendedName>
</protein>
<dbReference type="Gene3D" id="2.160.20.80">
    <property type="entry name" value="E3 ubiquitin-protein ligase SopA"/>
    <property type="match status" value="1"/>
</dbReference>
<feature type="region of interest" description="Disordered" evidence="1">
    <location>
        <begin position="222"/>
        <end position="256"/>
    </location>
</feature>
<comment type="caution">
    <text evidence="3">The sequence shown here is derived from an EMBL/GenBank/DDBJ whole genome shotgun (WGS) entry which is preliminary data.</text>
</comment>
<keyword evidence="2" id="KW-0812">Transmembrane</keyword>
<evidence type="ECO:0000256" key="1">
    <source>
        <dbReference type="SAM" id="MobiDB-lite"/>
    </source>
</evidence>
<gene>
    <name evidence="3" type="ORF">Ahu01nite_087790</name>
</gene>
<evidence type="ECO:0000256" key="2">
    <source>
        <dbReference type="SAM" id="Phobius"/>
    </source>
</evidence>
<proteinExistence type="predicted"/>
<accession>A0ABQ4A4B5</accession>
<keyword evidence="2" id="KW-1133">Transmembrane helix</keyword>
<evidence type="ECO:0000313" key="4">
    <source>
        <dbReference type="Proteomes" id="UP000603200"/>
    </source>
</evidence>
<dbReference type="Pfam" id="PF13576">
    <property type="entry name" value="Pentapeptide_3"/>
    <property type="match status" value="2"/>
</dbReference>
<evidence type="ECO:0000313" key="3">
    <source>
        <dbReference type="EMBL" id="GIE25677.1"/>
    </source>
</evidence>
<reference evidence="3 4" key="1">
    <citation type="submission" date="2021-01" db="EMBL/GenBank/DDBJ databases">
        <title>Whole genome shotgun sequence of Actinoplanes humidus NBRC 14915.</title>
        <authorList>
            <person name="Komaki H."/>
            <person name="Tamura T."/>
        </authorList>
    </citation>
    <scope>NUCLEOTIDE SEQUENCE [LARGE SCALE GENOMIC DNA]</scope>
    <source>
        <strain evidence="3 4">NBRC 14915</strain>
    </source>
</reference>